<protein>
    <recommendedName>
        <fullName evidence="8">Pseudouridylate synthase</fullName>
    </recommendedName>
</protein>
<keyword evidence="3" id="KW-0464">Manganese</keyword>
<evidence type="ECO:0000256" key="5">
    <source>
        <dbReference type="ARBA" id="ARBA00023295"/>
    </source>
</evidence>
<comment type="caution">
    <text evidence="6">The sequence shown here is derived from an EMBL/GenBank/DDBJ whole genome shotgun (WGS) entry which is preliminary data.</text>
</comment>
<dbReference type="SUPFAM" id="SSF110581">
    <property type="entry name" value="Indigoidine synthase A-like"/>
    <property type="match status" value="1"/>
</dbReference>
<dbReference type="GO" id="GO:0004730">
    <property type="term" value="F:pseudouridylate synthase activity"/>
    <property type="evidence" value="ECO:0007669"/>
    <property type="project" value="InterPro"/>
</dbReference>
<keyword evidence="4" id="KW-0456">Lyase</keyword>
<dbReference type="PANTHER" id="PTHR42909">
    <property type="entry name" value="ZGC:136858"/>
    <property type="match status" value="1"/>
</dbReference>
<dbReference type="GO" id="GO:0046872">
    <property type="term" value="F:metal ion binding"/>
    <property type="evidence" value="ECO:0007669"/>
    <property type="project" value="UniProtKB-KW"/>
</dbReference>
<evidence type="ECO:0000256" key="4">
    <source>
        <dbReference type="ARBA" id="ARBA00023239"/>
    </source>
</evidence>
<keyword evidence="5" id="KW-0326">Glycosidase</keyword>
<dbReference type="GO" id="GO:0005737">
    <property type="term" value="C:cytoplasm"/>
    <property type="evidence" value="ECO:0007669"/>
    <property type="project" value="TreeGrafter"/>
</dbReference>
<keyword evidence="1" id="KW-0479">Metal-binding</keyword>
<keyword evidence="7" id="KW-1185">Reference proteome</keyword>
<dbReference type="Pfam" id="PF04227">
    <property type="entry name" value="Indigoidine_A"/>
    <property type="match status" value="1"/>
</dbReference>
<dbReference type="EMBL" id="JAODUP010000583">
    <property type="protein sequence ID" value="KAK2146767.1"/>
    <property type="molecule type" value="Genomic_DNA"/>
</dbReference>
<gene>
    <name evidence="6" type="ORF">LSH36_583g01003</name>
</gene>
<proteinExistence type="predicted"/>
<evidence type="ECO:0000256" key="3">
    <source>
        <dbReference type="ARBA" id="ARBA00023211"/>
    </source>
</evidence>
<dbReference type="PANTHER" id="PTHR42909:SF1">
    <property type="entry name" value="CARBOHYDRATE KINASE PFKB DOMAIN-CONTAINING PROTEIN"/>
    <property type="match status" value="1"/>
</dbReference>
<evidence type="ECO:0000256" key="2">
    <source>
        <dbReference type="ARBA" id="ARBA00022801"/>
    </source>
</evidence>
<dbReference type="AlphaFoldDB" id="A0AAD9MUZ1"/>
<name>A0AAD9MUZ1_9ANNE</name>
<dbReference type="GO" id="GO:0016798">
    <property type="term" value="F:hydrolase activity, acting on glycosyl bonds"/>
    <property type="evidence" value="ECO:0007669"/>
    <property type="project" value="UniProtKB-KW"/>
</dbReference>
<dbReference type="InterPro" id="IPR022830">
    <property type="entry name" value="Indigdn_synthA-like"/>
</dbReference>
<dbReference type="Gene3D" id="3.40.1790.10">
    <property type="entry name" value="Indigoidine synthase domain"/>
    <property type="match status" value="1"/>
</dbReference>
<dbReference type="InterPro" id="IPR007342">
    <property type="entry name" value="PsuG"/>
</dbReference>
<evidence type="ECO:0000313" key="7">
    <source>
        <dbReference type="Proteomes" id="UP001208570"/>
    </source>
</evidence>
<evidence type="ECO:0000313" key="6">
    <source>
        <dbReference type="EMBL" id="KAK2146767.1"/>
    </source>
</evidence>
<organism evidence="6 7">
    <name type="scientific">Paralvinella palmiformis</name>
    <dbReference type="NCBI Taxonomy" id="53620"/>
    <lineage>
        <taxon>Eukaryota</taxon>
        <taxon>Metazoa</taxon>
        <taxon>Spiralia</taxon>
        <taxon>Lophotrochozoa</taxon>
        <taxon>Annelida</taxon>
        <taxon>Polychaeta</taxon>
        <taxon>Sedentaria</taxon>
        <taxon>Canalipalpata</taxon>
        <taxon>Terebellida</taxon>
        <taxon>Terebelliformia</taxon>
        <taxon>Alvinellidae</taxon>
        <taxon>Paralvinella</taxon>
    </lineage>
</organism>
<accession>A0AAD9MUZ1</accession>
<keyword evidence="2" id="KW-0378">Hydrolase</keyword>
<sequence>MNNIKIQDEIKECLHTKQPVVALESTVYSQLGLPAPYNEETLTQSIGILHKQKVLPAITAIIDGVARIGISEHEYERILSAQKKVSIRDLPIALAEKWPVGVTTVASSLFLAHYAGIPIFATGGIGGVHKENPSDISADLSMLSKYPILTVCAGAKSFLDLEKTLEYLETMGTLILGWNCKEFPSFFSLSSGITLTHTISHAEDAARILDTSRTLGNTAGIVVAAPPPQPLNATYIKEIITSVVNSLPPSKKGSDITPYLLKEIARQTKGKSVSANVALVINNCWIAAQIALAYTKNFKR</sequence>
<reference evidence="6" key="1">
    <citation type="journal article" date="2023" name="Mol. Biol. Evol.">
        <title>Third-Generation Sequencing Reveals the Adaptive Role of the Epigenome in Three Deep-Sea Polychaetes.</title>
        <authorList>
            <person name="Perez M."/>
            <person name="Aroh O."/>
            <person name="Sun Y."/>
            <person name="Lan Y."/>
            <person name="Juniper S.K."/>
            <person name="Young C.R."/>
            <person name="Angers B."/>
            <person name="Qian P.Y."/>
        </authorList>
    </citation>
    <scope>NUCLEOTIDE SEQUENCE</scope>
    <source>
        <strain evidence="6">P08H-3</strain>
    </source>
</reference>
<evidence type="ECO:0000256" key="1">
    <source>
        <dbReference type="ARBA" id="ARBA00022723"/>
    </source>
</evidence>
<evidence type="ECO:0008006" key="8">
    <source>
        <dbReference type="Google" id="ProtNLM"/>
    </source>
</evidence>
<dbReference type="Proteomes" id="UP001208570">
    <property type="component" value="Unassembled WGS sequence"/>
</dbReference>